<accession>A0A5C3MNY7</accession>
<feature type="domain" description="Shieldin complex subunit 2 first OB fold" evidence="2">
    <location>
        <begin position="166"/>
        <end position="240"/>
    </location>
</feature>
<dbReference type="InterPro" id="IPR049507">
    <property type="entry name" value="SHLD2_OB1"/>
</dbReference>
<dbReference type="STRING" id="5364.A0A5C3MNY7"/>
<proteinExistence type="predicted"/>
<evidence type="ECO:0000259" key="2">
    <source>
        <dbReference type="Pfam" id="PF21669"/>
    </source>
</evidence>
<evidence type="ECO:0000256" key="1">
    <source>
        <dbReference type="SAM" id="MobiDB-lite"/>
    </source>
</evidence>
<name>A0A5C3MNY7_9AGAM</name>
<dbReference type="EMBL" id="ML213528">
    <property type="protein sequence ID" value="TFK46587.1"/>
    <property type="molecule type" value="Genomic_DNA"/>
</dbReference>
<dbReference type="Proteomes" id="UP000305948">
    <property type="component" value="Unassembled WGS sequence"/>
</dbReference>
<dbReference type="InterPro" id="IPR012340">
    <property type="entry name" value="NA-bd_OB-fold"/>
</dbReference>
<feature type="region of interest" description="Disordered" evidence="1">
    <location>
        <begin position="83"/>
        <end position="140"/>
    </location>
</feature>
<dbReference type="OrthoDB" id="2570580at2759"/>
<dbReference type="Gene3D" id="2.40.50.140">
    <property type="entry name" value="Nucleic acid-binding proteins"/>
    <property type="match status" value="1"/>
</dbReference>
<feature type="compositionally biased region" description="Polar residues" evidence="1">
    <location>
        <begin position="109"/>
        <end position="125"/>
    </location>
</feature>
<sequence length="306" mass="33262">MPSRYRVFVGAPSAQEIENGWSTAYEWHTISSLSPAAGSSTDLVLPPATLEAASRRVETFYGNIIFDDEDEEPEDGEEWVADEGHAERSEGQTTAITWPPTPAERTGDDTTNLERTSVFSTRTARSSQDTGDTTSSTNYSDASSIAQFPNFHFLLSSLTPLSSAIGKISTVVAVLEVDGPDTIMIRKGPEAGKEVWILKMIVGDEEGAVAKLTAWREVAETWGGAPLKRGDVVLLENVTAAGEPVSLTASPHLKSKMAVCYRTMPYAHEDRRLRPDLRLGRSDPAVRKVAAVVYWFEGIAGLREAS</sequence>
<organism evidence="3 4">
    <name type="scientific">Heliocybe sulcata</name>
    <dbReference type="NCBI Taxonomy" id="5364"/>
    <lineage>
        <taxon>Eukaryota</taxon>
        <taxon>Fungi</taxon>
        <taxon>Dikarya</taxon>
        <taxon>Basidiomycota</taxon>
        <taxon>Agaricomycotina</taxon>
        <taxon>Agaricomycetes</taxon>
        <taxon>Gloeophyllales</taxon>
        <taxon>Gloeophyllaceae</taxon>
        <taxon>Heliocybe</taxon>
    </lineage>
</organism>
<dbReference type="AlphaFoldDB" id="A0A5C3MNY7"/>
<evidence type="ECO:0000313" key="4">
    <source>
        <dbReference type="Proteomes" id="UP000305948"/>
    </source>
</evidence>
<dbReference type="Pfam" id="PF21669">
    <property type="entry name" value="SHLD2_OB1"/>
    <property type="match status" value="1"/>
</dbReference>
<reference evidence="3 4" key="1">
    <citation type="journal article" date="2019" name="Nat. Ecol. Evol.">
        <title>Megaphylogeny resolves global patterns of mushroom evolution.</title>
        <authorList>
            <person name="Varga T."/>
            <person name="Krizsan K."/>
            <person name="Foldi C."/>
            <person name="Dima B."/>
            <person name="Sanchez-Garcia M."/>
            <person name="Sanchez-Ramirez S."/>
            <person name="Szollosi G.J."/>
            <person name="Szarkandi J.G."/>
            <person name="Papp V."/>
            <person name="Albert L."/>
            <person name="Andreopoulos W."/>
            <person name="Angelini C."/>
            <person name="Antonin V."/>
            <person name="Barry K.W."/>
            <person name="Bougher N.L."/>
            <person name="Buchanan P."/>
            <person name="Buyck B."/>
            <person name="Bense V."/>
            <person name="Catcheside P."/>
            <person name="Chovatia M."/>
            <person name="Cooper J."/>
            <person name="Damon W."/>
            <person name="Desjardin D."/>
            <person name="Finy P."/>
            <person name="Geml J."/>
            <person name="Haridas S."/>
            <person name="Hughes K."/>
            <person name="Justo A."/>
            <person name="Karasinski D."/>
            <person name="Kautmanova I."/>
            <person name="Kiss B."/>
            <person name="Kocsube S."/>
            <person name="Kotiranta H."/>
            <person name="LaButti K.M."/>
            <person name="Lechner B.E."/>
            <person name="Liimatainen K."/>
            <person name="Lipzen A."/>
            <person name="Lukacs Z."/>
            <person name="Mihaltcheva S."/>
            <person name="Morgado L.N."/>
            <person name="Niskanen T."/>
            <person name="Noordeloos M.E."/>
            <person name="Ohm R.A."/>
            <person name="Ortiz-Santana B."/>
            <person name="Ovrebo C."/>
            <person name="Racz N."/>
            <person name="Riley R."/>
            <person name="Savchenko A."/>
            <person name="Shiryaev A."/>
            <person name="Soop K."/>
            <person name="Spirin V."/>
            <person name="Szebenyi C."/>
            <person name="Tomsovsky M."/>
            <person name="Tulloss R.E."/>
            <person name="Uehling J."/>
            <person name="Grigoriev I.V."/>
            <person name="Vagvolgyi C."/>
            <person name="Papp T."/>
            <person name="Martin F.M."/>
            <person name="Miettinen O."/>
            <person name="Hibbett D.S."/>
            <person name="Nagy L.G."/>
        </authorList>
    </citation>
    <scope>NUCLEOTIDE SEQUENCE [LARGE SCALE GENOMIC DNA]</scope>
    <source>
        <strain evidence="3 4">OMC1185</strain>
    </source>
</reference>
<gene>
    <name evidence="3" type="ORF">OE88DRAFT_1714873</name>
</gene>
<keyword evidence="4" id="KW-1185">Reference proteome</keyword>
<dbReference type="SUPFAM" id="SSF50249">
    <property type="entry name" value="Nucleic acid-binding proteins"/>
    <property type="match status" value="1"/>
</dbReference>
<feature type="compositionally biased region" description="Low complexity" evidence="1">
    <location>
        <begin position="126"/>
        <end position="137"/>
    </location>
</feature>
<protein>
    <recommendedName>
        <fullName evidence="2">Shieldin complex subunit 2 first OB fold domain-containing protein</fullName>
    </recommendedName>
</protein>
<evidence type="ECO:0000313" key="3">
    <source>
        <dbReference type="EMBL" id="TFK46587.1"/>
    </source>
</evidence>